<accession>A0A9W9FP46</accession>
<dbReference type="Proteomes" id="UP001149074">
    <property type="component" value="Unassembled WGS sequence"/>
</dbReference>
<evidence type="ECO:0000256" key="2">
    <source>
        <dbReference type="SAM" id="Phobius"/>
    </source>
</evidence>
<reference evidence="3" key="1">
    <citation type="submission" date="2022-11" db="EMBL/GenBank/DDBJ databases">
        <authorList>
            <person name="Petersen C."/>
        </authorList>
    </citation>
    <scope>NUCLEOTIDE SEQUENCE</scope>
    <source>
        <strain evidence="3">IBT 30761</strain>
    </source>
</reference>
<dbReference type="OrthoDB" id="4506111at2759"/>
<keyword evidence="2" id="KW-1133">Transmembrane helix</keyword>
<dbReference type="RefSeq" id="XP_056477093.1">
    <property type="nucleotide sequence ID" value="XM_056616736.1"/>
</dbReference>
<evidence type="ECO:0000313" key="4">
    <source>
        <dbReference type="Proteomes" id="UP001149074"/>
    </source>
</evidence>
<evidence type="ECO:0000313" key="3">
    <source>
        <dbReference type="EMBL" id="KAJ5103713.1"/>
    </source>
</evidence>
<dbReference type="EMBL" id="JAPQKI010000004">
    <property type="protein sequence ID" value="KAJ5103713.1"/>
    <property type="molecule type" value="Genomic_DNA"/>
</dbReference>
<proteinExistence type="predicted"/>
<dbReference type="GeneID" id="81355715"/>
<feature type="transmembrane region" description="Helical" evidence="2">
    <location>
        <begin position="306"/>
        <end position="327"/>
    </location>
</feature>
<evidence type="ECO:0000256" key="1">
    <source>
        <dbReference type="SAM" id="MobiDB-lite"/>
    </source>
</evidence>
<comment type="caution">
    <text evidence="3">The sequence shown here is derived from an EMBL/GenBank/DDBJ whole genome shotgun (WGS) entry which is preliminary data.</text>
</comment>
<gene>
    <name evidence="3" type="ORF">N7532_004242</name>
</gene>
<keyword evidence="2" id="KW-0812">Transmembrane</keyword>
<sequence>MSKRKAPGDRLFERGYRGANPQLFKSQPSPEWENRGLLNKTADLHDSNRFFYELPVPQSILAESKGVPTVYYGDNAPLPRWRLVLDPTDPTDQDQQKDNIRTLEGKTIIDGVTQDGHPRSFDPSIGLGGLQWEFDELPLSQNAPAEGASMLHAVAHRCLAEAMLNPIARQQMSREIANGPLWPKVCNVADPLPAPPPEPQPNLLPPIPKVDKGRYLHPNYQRDSLNVRAKGSGQAPGTEPSLADRLFFHQKGTQGPLHQADPLKSLEVTNSREEGPQTKKRKKGKSPGELEAQKESRTAKIGEYKCVWFCVILLVMSMFLCLFLYSFGVIKVV</sequence>
<feature type="region of interest" description="Disordered" evidence="1">
    <location>
        <begin position="192"/>
        <end position="215"/>
    </location>
</feature>
<organism evidence="3 4">
    <name type="scientific">Penicillium argentinense</name>
    <dbReference type="NCBI Taxonomy" id="1131581"/>
    <lineage>
        <taxon>Eukaryota</taxon>
        <taxon>Fungi</taxon>
        <taxon>Dikarya</taxon>
        <taxon>Ascomycota</taxon>
        <taxon>Pezizomycotina</taxon>
        <taxon>Eurotiomycetes</taxon>
        <taxon>Eurotiomycetidae</taxon>
        <taxon>Eurotiales</taxon>
        <taxon>Aspergillaceae</taxon>
        <taxon>Penicillium</taxon>
    </lineage>
</organism>
<feature type="compositionally biased region" description="Basic and acidic residues" evidence="1">
    <location>
        <begin position="1"/>
        <end position="16"/>
    </location>
</feature>
<keyword evidence="4" id="KW-1185">Reference proteome</keyword>
<feature type="region of interest" description="Disordered" evidence="1">
    <location>
        <begin position="253"/>
        <end position="294"/>
    </location>
</feature>
<feature type="compositionally biased region" description="Pro residues" evidence="1">
    <location>
        <begin position="192"/>
        <end position="208"/>
    </location>
</feature>
<protein>
    <submittedName>
        <fullName evidence="3">Uncharacterized protein</fullName>
    </submittedName>
</protein>
<keyword evidence="2" id="KW-0472">Membrane</keyword>
<name>A0A9W9FP46_9EURO</name>
<reference evidence="3" key="2">
    <citation type="journal article" date="2023" name="IMA Fungus">
        <title>Comparative genomic study of the Penicillium genus elucidates a diverse pangenome and 15 lateral gene transfer events.</title>
        <authorList>
            <person name="Petersen C."/>
            <person name="Sorensen T."/>
            <person name="Nielsen M.R."/>
            <person name="Sondergaard T.E."/>
            <person name="Sorensen J.L."/>
            <person name="Fitzpatrick D.A."/>
            <person name="Frisvad J.C."/>
            <person name="Nielsen K.L."/>
        </authorList>
    </citation>
    <scope>NUCLEOTIDE SEQUENCE</scope>
    <source>
        <strain evidence="3">IBT 30761</strain>
    </source>
</reference>
<feature type="region of interest" description="Disordered" evidence="1">
    <location>
        <begin position="1"/>
        <end position="34"/>
    </location>
</feature>
<dbReference type="AlphaFoldDB" id="A0A9W9FP46"/>